<sequence>MRHVVKNETGSSALRREDLDKPHSSPIARERWRSFSSRNKRRLLSTLLNEQYQLCCYAEVRADLRGLGYHIEHVENKSQHPERTFDYQNLAASALDSANGLRQYGKNAFGGHSQGKNKSVDMAKFIHCHIPDCSRYFAYLSDGRIVPADGLNAQEMENAQYTIDLLNLNSGFLQTERRNYWEELEQIFDENIGNRQNLQLLLQINLVPSSDHKLHEFFSITRQFFQQEAEQVLHIHAPALI</sequence>
<reference evidence="3 4" key="1">
    <citation type="submission" date="2018-06" db="EMBL/GenBank/DDBJ databases">
        <authorList>
            <consortium name="Pathogen Informatics"/>
            <person name="Doyle S."/>
        </authorList>
    </citation>
    <scope>NUCLEOTIDE SEQUENCE [LARGE SCALE GENOMIC DNA]</scope>
    <source>
        <strain evidence="3 4">NCTC10718</strain>
    </source>
</reference>
<evidence type="ECO:0000256" key="1">
    <source>
        <dbReference type="SAM" id="MobiDB-lite"/>
    </source>
</evidence>
<protein>
    <submittedName>
        <fullName evidence="2">TIGR02646 family protein</fullName>
    </submittedName>
</protein>
<evidence type="ECO:0000313" key="4">
    <source>
        <dbReference type="Proteomes" id="UP000254332"/>
    </source>
</evidence>
<name>A0A379QUC8_SALER</name>
<reference evidence="2" key="2">
    <citation type="submission" date="2018-07" db="EMBL/GenBank/DDBJ databases">
        <authorList>
            <consortium name="PulseNet: The National Subtyping Network for Foodborne Disease Surveillance"/>
            <person name="Tarr C.L."/>
            <person name="Trees E."/>
            <person name="Katz L.S."/>
            <person name="Carleton-Romer H.A."/>
            <person name="Stroika S."/>
            <person name="Kucerova Z."/>
            <person name="Roache K.F."/>
            <person name="Sabol A.L."/>
            <person name="Besser J."/>
            <person name="Gerner-Smidt P."/>
        </authorList>
    </citation>
    <scope>NUCLEOTIDE SEQUENCE [LARGE SCALE GENOMIC DNA]</scope>
    <source>
        <strain evidence="2">PNUSAS018503</strain>
    </source>
</reference>
<dbReference type="EMBL" id="UGWQ01000001">
    <property type="protein sequence ID" value="SUF68249.1"/>
    <property type="molecule type" value="Genomic_DNA"/>
</dbReference>
<evidence type="ECO:0000313" key="2">
    <source>
        <dbReference type="EMBL" id="ECT9425673.1"/>
    </source>
</evidence>
<organism evidence="3 4">
    <name type="scientific">Salmonella enterica</name>
    <name type="common">Salmonella choleraesuis</name>
    <dbReference type="NCBI Taxonomy" id="28901"/>
    <lineage>
        <taxon>Bacteria</taxon>
        <taxon>Pseudomonadati</taxon>
        <taxon>Pseudomonadota</taxon>
        <taxon>Gammaproteobacteria</taxon>
        <taxon>Enterobacterales</taxon>
        <taxon>Enterobacteriaceae</taxon>
        <taxon>Salmonella</taxon>
    </lineage>
</organism>
<dbReference type="InterPro" id="IPR013467">
    <property type="entry name" value="HNH78-like"/>
</dbReference>
<proteinExistence type="predicted"/>
<dbReference type="Proteomes" id="UP000254332">
    <property type="component" value="Unassembled WGS sequence"/>
</dbReference>
<accession>A0A379QUC8</accession>
<dbReference type="NCBIfam" id="TIGR02646">
    <property type="entry name" value="retron system putative HNH endonuclease"/>
    <property type="match status" value="1"/>
</dbReference>
<feature type="compositionally biased region" description="Basic and acidic residues" evidence="1">
    <location>
        <begin position="14"/>
        <end position="25"/>
    </location>
</feature>
<evidence type="ECO:0000313" key="3">
    <source>
        <dbReference type="EMBL" id="SUF68249.1"/>
    </source>
</evidence>
<dbReference type="EMBL" id="AAKOJA010000005">
    <property type="protein sequence ID" value="ECT9425673.1"/>
    <property type="molecule type" value="Genomic_DNA"/>
</dbReference>
<feature type="region of interest" description="Disordered" evidence="1">
    <location>
        <begin position="1"/>
        <end position="25"/>
    </location>
</feature>
<gene>
    <name evidence="2" type="ORF">CG587_14225</name>
    <name evidence="3" type="ORF">NCTC10718_00957</name>
</gene>
<dbReference type="AlphaFoldDB" id="A0A379QUC8"/>
<dbReference type="Proteomes" id="UP000839904">
    <property type="component" value="Unassembled WGS sequence"/>
</dbReference>
<dbReference type="RefSeq" id="WP_024159813.1">
    <property type="nucleotide sequence ID" value="NZ_CP079839.1"/>
</dbReference>